<evidence type="ECO:0000313" key="2">
    <source>
        <dbReference type="Proteomes" id="UP001151760"/>
    </source>
</evidence>
<dbReference type="Proteomes" id="UP001151760">
    <property type="component" value="Unassembled WGS sequence"/>
</dbReference>
<organism evidence="1 2">
    <name type="scientific">Tanacetum coccineum</name>
    <dbReference type="NCBI Taxonomy" id="301880"/>
    <lineage>
        <taxon>Eukaryota</taxon>
        <taxon>Viridiplantae</taxon>
        <taxon>Streptophyta</taxon>
        <taxon>Embryophyta</taxon>
        <taxon>Tracheophyta</taxon>
        <taxon>Spermatophyta</taxon>
        <taxon>Magnoliopsida</taxon>
        <taxon>eudicotyledons</taxon>
        <taxon>Gunneridae</taxon>
        <taxon>Pentapetalae</taxon>
        <taxon>asterids</taxon>
        <taxon>campanulids</taxon>
        <taxon>Asterales</taxon>
        <taxon>Asteraceae</taxon>
        <taxon>Asteroideae</taxon>
        <taxon>Anthemideae</taxon>
        <taxon>Anthemidinae</taxon>
        <taxon>Tanacetum</taxon>
    </lineage>
</organism>
<keyword evidence="2" id="KW-1185">Reference proteome</keyword>
<sequence>MMGGLSFICRSGEVGRTYNRPEDMFWERQTQLDMSGKYGTSNAGAESVGVSDCNKVYKEAGNEAVMSISVDDCIDLDGKERSILAKVKDLSVISELLKHMSSEGFDDVGLRYVGGRWVWLEFDLYGSVERVKDFKAPSGGSAIGIMAPEVYKEVGWSDEEARVLPDMVIDGPMVSWEGLVSFTESLHRCIESFIVFIS</sequence>
<dbReference type="EMBL" id="BQNB010021401">
    <property type="protein sequence ID" value="GJU06037.1"/>
    <property type="molecule type" value="Genomic_DNA"/>
</dbReference>
<accession>A0ABQ5J0N1</accession>
<reference evidence="1" key="2">
    <citation type="submission" date="2022-01" db="EMBL/GenBank/DDBJ databases">
        <authorList>
            <person name="Yamashiro T."/>
            <person name="Shiraishi A."/>
            <person name="Satake H."/>
            <person name="Nakayama K."/>
        </authorList>
    </citation>
    <scope>NUCLEOTIDE SEQUENCE</scope>
</reference>
<comment type="caution">
    <text evidence="1">The sequence shown here is derived from an EMBL/GenBank/DDBJ whole genome shotgun (WGS) entry which is preliminary data.</text>
</comment>
<reference evidence="1" key="1">
    <citation type="journal article" date="2022" name="Int. J. Mol. Sci.">
        <title>Draft Genome of Tanacetum Coccineum: Genomic Comparison of Closely Related Tanacetum-Family Plants.</title>
        <authorList>
            <person name="Yamashiro T."/>
            <person name="Shiraishi A."/>
            <person name="Nakayama K."/>
            <person name="Satake H."/>
        </authorList>
    </citation>
    <scope>NUCLEOTIDE SEQUENCE</scope>
</reference>
<proteinExistence type="predicted"/>
<gene>
    <name evidence="1" type="ORF">Tco_1122467</name>
</gene>
<evidence type="ECO:0000313" key="1">
    <source>
        <dbReference type="EMBL" id="GJU06037.1"/>
    </source>
</evidence>
<name>A0ABQ5J0N1_9ASTR</name>
<protein>
    <submittedName>
        <fullName evidence="1">Uncharacterized protein</fullName>
    </submittedName>
</protein>